<protein>
    <submittedName>
        <fullName evidence="3">ABC transporter permease</fullName>
    </submittedName>
    <submittedName>
        <fullName evidence="2">ABC-2 family transporter protein</fullName>
    </submittedName>
</protein>
<dbReference type="RefSeq" id="WP_003496124.1">
    <property type="nucleotide sequence ID" value="NZ_CBCRVC010000003.1"/>
</dbReference>
<dbReference type="Proteomes" id="UP000486601">
    <property type="component" value="Unassembled WGS sequence"/>
</dbReference>
<feature type="transmembrane region" description="Helical" evidence="1">
    <location>
        <begin position="185"/>
        <end position="206"/>
    </location>
</feature>
<reference evidence="4 6" key="3">
    <citation type="submission" date="2017-09" db="EMBL/GenBank/DDBJ databases">
        <title>FDA dAtabase for Regulatory Grade micrObial Sequences (FDA-ARGOS): Supporting development and validation of Infectious Disease Dx tests.</title>
        <authorList>
            <person name="Kerrigan L."/>
            <person name="Long C."/>
            <person name="Tallon L.J."/>
            <person name="Sadzewicz L."/>
            <person name="Ott S."/>
            <person name="Zhao X."/>
            <person name="Nagaraj S."/>
            <person name="Vavikolanu K."/>
            <person name="Aluvathingal J."/>
            <person name="Nadendla S."/>
            <person name="Sichtig H."/>
        </authorList>
    </citation>
    <scope>NUCLEOTIDE SEQUENCE [LARGE SCALE GENOMIC DNA]</scope>
    <source>
        <strain evidence="4 6">FDAARGOS_423</strain>
    </source>
</reference>
<evidence type="ECO:0000313" key="2">
    <source>
        <dbReference type="EMBL" id="AKC62749.1"/>
    </source>
</evidence>
<dbReference type="KEGG" id="cld:CLSPO_c20290"/>
<evidence type="ECO:0000313" key="6">
    <source>
        <dbReference type="Proteomes" id="UP000223854"/>
    </source>
</evidence>
<dbReference type="Proteomes" id="UP000223854">
    <property type="component" value="Unassembled WGS sequence"/>
</dbReference>
<evidence type="ECO:0000313" key="7">
    <source>
        <dbReference type="Proteomes" id="UP000486601"/>
    </source>
</evidence>
<feature type="transmembrane region" description="Helical" evidence="1">
    <location>
        <begin position="212"/>
        <end position="233"/>
    </location>
</feature>
<feature type="transmembrane region" description="Helical" evidence="1">
    <location>
        <begin position="21"/>
        <end position="40"/>
    </location>
</feature>
<dbReference type="EMBL" id="CP009225">
    <property type="protein sequence ID" value="AKC62749.1"/>
    <property type="molecule type" value="Genomic_DNA"/>
</dbReference>
<dbReference type="GeneID" id="92938728"/>
<keyword evidence="1" id="KW-1133">Transmembrane helix</keyword>
<organism evidence="3 7">
    <name type="scientific">Clostridium sporogenes</name>
    <dbReference type="NCBI Taxonomy" id="1509"/>
    <lineage>
        <taxon>Bacteria</taxon>
        <taxon>Bacillati</taxon>
        <taxon>Bacillota</taxon>
        <taxon>Clostridia</taxon>
        <taxon>Eubacteriales</taxon>
        <taxon>Clostridiaceae</taxon>
        <taxon>Clostridium</taxon>
    </lineage>
</organism>
<reference evidence="2 5" key="2">
    <citation type="journal article" date="2015" name="PLoS ONE">
        <title>A universal mariner transposon system for forward genetic studies in the genus clostridium.</title>
        <authorList>
            <person name="Zhang Y."/>
            <person name="Grosse-Honebrink A."/>
            <person name="Minton N.P."/>
        </authorList>
    </citation>
    <scope>NUCLEOTIDE SEQUENCE [LARGE SCALE GENOMIC DNA]</scope>
    <source>
        <strain evidence="2 5">NCIMB 10696</strain>
    </source>
</reference>
<dbReference type="Proteomes" id="UP000033052">
    <property type="component" value="Chromosome"/>
</dbReference>
<sequence length="239" mass="26615">MIKLIQLELKRNKLKTYVISTGFITLSLVVFMYMFLFVSTQTDISGDVYIKNALSNYETIILLINIISCVCFTTLSGVMYAGFVINEYSGKRAILLFSYPVSPRRIIFTKLLIVSLFTFLGYILSSLLAYTIFFIGESFIHIVPDTLTVVKLVMIVKITLIMSFLSSGLGMIAMRIGFSKKSVPVTIVSAFTLSVIPSNIISNAIGITWFPFVFMVISLIIGMAVFVNLVSAVNKIEVK</sequence>
<reference evidence="3 7" key="4">
    <citation type="submission" date="2019-04" db="EMBL/GenBank/DDBJ databases">
        <title>Genome sequencing of Clostridium botulinum Groups I-IV and Clostridium butyricum.</title>
        <authorList>
            <person name="Brunt J."/>
            <person name="Van Vliet A.H.M."/>
            <person name="Stringer S.C."/>
            <person name="Carter A.T."/>
            <person name="Peck M.W."/>
        </authorList>
    </citation>
    <scope>NUCLEOTIDE SEQUENCE [LARGE SCALE GENOMIC DNA]</scope>
    <source>
        <strain evidence="3 7">IFR 18/108</strain>
    </source>
</reference>
<feature type="transmembrane region" description="Helical" evidence="1">
    <location>
        <begin position="60"/>
        <end position="85"/>
    </location>
</feature>
<keyword evidence="1" id="KW-0472">Membrane</keyword>
<evidence type="ECO:0000313" key="5">
    <source>
        <dbReference type="Proteomes" id="UP000033052"/>
    </source>
</evidence>
<feature type="transmembrane region" description="Helical" evidence="1">
    <location>
        <begin position="106"/>
        <end position="132"/>
    </location>
</feature>
<accession>A0A7X5P8R7</accession>
<evidence type="ECO:0000256" key="1">
    <source>
        <dbReference type="SAM" id="Phobius"/>
    </source>
</evidence>
<dbReference type="AlphaFoldDB" id="A0A7X5P8R7"/>
<gene>
    <name evidence="2" type="ORF">CLSPO_c20290</name>
    <name evidence="4" type="ORF">CRX47_09480</name>
    <name evidence="3" type="ORF">FDF70_08210</name>
</gene>
<keyword evidence="1" id="KW-0812">Transmembrane</keyword>
<dbReference type="EMBL" id="SXCS01000004">
    <property type="protein sequence ID" value="NFR61470.1"/>
    <property type="molecule type" value="Genomic_DNA"/>
</dbReference>
<evidence type="ECO:0000313" key="4">
    <source>
        <dbReference type="EMBL" id="PHH00063.1"/>
    </source>
</evidence>
<name>A0A7X5P8R7_CLOSG</name>
<proteinExistence type="predicted"/>
<evidence type="ECO:0000313" key="3">
    <source>
        <dbReference type="EMBL" id="NFR61470.1"/>
    </source>
</evidence>
<keyword evidence="6" id="KW-1185">Reference proteome</keyword>
<feature type="transmembrane region" description="Helical" evidence="1">
    <location>
        <begin position="152"/>
        <end position="173"/>
    </location>
</feature>
<reference evidence="2" key="1">
    <citation type="submission" date="2014-08" db="EMBL/GenBank/DDBJ databases">
        <authorList>
            <person name="Kubiak A."/>
            <person name="Poehlein A."/>
            <person name="Daniel R."/>
            <person name="Minton N.P."/>
        </authorList>
    </citation>
    <scope>NUCLEOTIDE SEQUENCE</scope>
    <source>
        <strain evidence="2">NCIMB 10696</strain>
    </source>
</reference>
<dbReference type="EMBL" id="PDLH01000007">
    <property type="protein sequence ID" value="PHH00063.1"/>
    <property type="molecule type" value="Genomic_DNA"/>
</dbReference>